<dbReference type="InterPro" id="IPR029066">
    <property type="entry name" value="PLP-binding_barrel"/>
</dbReference>
<dbReference type="SUPFAM" id="SSF51419">
    <property type="entry name" value="PLP-binding barrel"/>
    <property type="match status" value="1"/>
</dbReference>
<dbReference type="EMBL" id="PYGA01000008">
    <property type="protein sequence ID" value="PSK97404.1"/>
    <property type="molecule type" value="Genomic_DNA"/>
</dbReference>
<proteinExistence type="predicted"/>
<dbReference type="SMART" id="SM01119">
    <property type="entry name" value="D-ser_dehydrat"/>
    <property type="match status" value="1"/>
</dbReference>
<gene>
    <name evidence="2" type="ORF">CLV63_108123</name>
</gene>
<dbReference type="InterPro" id="IPR026956">
    <property type="entry name" value="D-ser_dehydrat-like_dom"/>
</dbReference>
<dbReference type="Gene3D" id="2.40.37.20">
    <property type="entry name" value="D-serine dehydratase-like domain"/>
    <property type="match status" value="1"/>
</dbReference>
<dbReference type="Pfam" id="PF14031">
    <property type="entry name" value="D-ser_dehydrat"/>
    <property type="match status" value="1"/>
</dbReference>
<sequence>MSDAPTASLDNGAVAALADQVLGPHDKAVPPAAWGRTVREYLRMRPTRQQFPTPVLTLSEADLRHNIATMAEWCRAEGVDLSPHGKTTMAPQLWQRQFAAGSWAVTLANAAQLAVARSFGVDRVHIANSVISPQALRWIADDLAADPTYTVLTWADSPRTVHLMTKALAGHRPGEGAARPIPVAVEVGGPGGRTGARTLTDALDTARAIAESPALLLAGVSGYEGSLAHSPAPDDLDRVRDYLQALRVTHERIRDLDLYPPGSVPVLTAGGSAYFELVTQALAHLHDPEGASQPAARVVLRSGAYIAHDDGFYRSISPFNRVGGTGLRSAMHAWVRVTSQPEPGLALFDAGKRDLPFDEGMPEAQAVQREGGTTVTPLSDPPKVTAVNDQHGYLRWDPSAAAPLAIGDEVRLGLSHPCTAFDKWGLIPVVADTDHDDPPVVDLVRTFF</sequence>
<dbReference type="Gene3D" id="3.20.20.10">
    <property type="entry name" value="Alanine racemase"/>
    <property type="match status" value="1"/>
</dbReference>
<keyword evidence="3" id="KW-1185">Reference proteome</keyword>
<dbReference type="PANTHER" id="PTHR28004">
    <property type="entry name" value="ZGC:162816-RELATED"/>
    <property type="match status" value="1"/>
</dbReference>
<comment type="caution">
    <text evidence="2">The sequence shown here is derived from an EMBL/GenBank/DDBJ whole genome shotgun (WGS) entry which is preliminary data.</text>
</comment>
<protein>
    <submittedName>
        <fullName evidence="2">D-serine deaminase-like pyridoxal phosphate-dependent protein</fullName>
    </submittedName>
</protein>
<dbReference type="InterPro" id="IPR042208">
    <property type="entry name" value="D-ser_dehydrat-like_sf"/>
</dbReference>
<feature type="domain" description="D-serine dehydratase-like" evidence="1">
    <location>
        <begin position="330"/>
        <end position="431"/>
    </location>
</feature>
<dbReference type="AlphaFoldDB" id="A0A2P8DJN2"/>
<evidence type="ECO:0000259" key="1">
    <source>
        <dbReference type="SMART" id="SM01119"/>
    </source>
</evidence>
<accession>A0A2P8DJN2</accession>
<evidence type="ECO:0000313" key="2">
    <source>
        <dbReference type="EMBL" id="PSK97404.1"/>
    </source>
</evidence>
<dbReference type="Proteomes" id="UP000240542">
    <property type="component" value="Unassembled WGS sequence"/>
</dbReference>
<dbReference type="PANTHER" id="PTHR28004:SF8">
    <property type="entry name" value="D-SERINE DEAMINASE"/>
    <property type="match status" value="1"/>
</dbReference>
<evidence type="ECO:0000313" key="3">
    <source>
        <dbReference type="Proteomes" id="UP000240542"/>
    </source>
</evidence>
<dbReference type="RefSeq" id="WP_106583294.1">
    <property type="nucleotide sequence ID" value="NZ_PYGA01000008.1"/>
</dbReference>
<dbReference type="OrthoDB" id="9811417at2"/>
<reference evidence="2 3" key="1">
    <citation type="submission" date="2018-03" db="EMBL/GenBank/DDBJ databases">
        <title>Genomic Encyclopedia of Archaeal and Bacterial Type Strains, Phase II (KMG-II): from individual species to whole genera.</title>
        <authorList>
            <person name="Goeker M."/>
        </authorList>
    </citation>
    <scope>NUCLEOTIDE SEQUENCE [LARGE SCALE GENOMIC DNA]</scope>
    <source>
        <strain evidence="2 3">DSM 45312</strain>
    </source>
</reference>
<name>A0A2P8DJN2_9ACTN</name>
<dbReference type="InterPro" id="IPR051466">
    <property type="entry name" value="D-amino_acid_metab_enzyme"/>
</dbReference>
<organism evidence="2 3">
    <name type="scientific">Murinocardiopsis flavida</name>
    <dbReference type="NCBI Taxonomy" id="645275"/>
    <lineage>
        <taxon>Bacteria</taxon>
        <taxon>Bacillati</taxon>
        <taxon>Actinomycetota</taxon>
        <taxon>Actinomycetes</taxon>
        <taxon>Streptosporangiales</taxon>
        <taxon>Nocardiopsidaceae</taxon>
        <taxon>Murinocardiopsis</taxon>
    </lineage>
</organism>